<gene>
    <name evidence="5" type="primary">Bcyrb2</name>
    <name evidence="5" type="ORF">BCIN_03g08220</name>
</gene>
<dbReference type="SMR" id="A0A384JDS5"/>
<dbReference type="SMART" id="SM00160">
    <property type="entry name" value="RanBD"/>
    <property type="match status" value="1"/>
</dbReference>
<reference evidence="5 6" key="1">
    <citation type="journal article" date="2011" name="PLoS Genet.">
        <title>Genomic analysis of the necrotrophic fungal pathogens Sclerotinia sclerotiorum and Botrytis cinerea.</title>
        <authorList>
            <person name="Amselem J."/>
            <person name="Cuomo C.A."/>
            <person name="van Kan J.A."/>
            <person name="Viaud M."/>
            <person name="Benito E.P."/>
            <person name="Couloux A."/>
            <person name="Coutinho P.M."/>
            <person name="de Vries R.P."/>
            <person name="Dyer P.S."/>
            <person name="Fillinger S."/>
            <person name="Fournier E."/>
            <person name="Gout L."/>
            <person name="Hahn M."/>
            <person name="Kohn L."/>
            <person name="Lapalu N."/>
            <person name="Plummer K.M."/>
            <person name="Pradier J.M."/>
            <person name="Quevillon E."/>
            <person name="Sharon A."/>
            <person name="Simon A."/>
            <person name="ten Have A."/>
            <person name="Tudzynski B."/>
            <person name="Tudzynski P."/>
            <person name="Wincker P."/>
            <person name="Andrew M."/>
            <person name="Anthouard V."/>
            <person name="Beever R.E."/>
            <person name="Beffa R."/>
            <person name="Benoit I."/>
            <person name="Bouzid O."/>
            <person name="Brault B."/>
            <person name="Chen Z."/>
            <person name="Choquer M."/>
            <person name="Collemare J."/>
            <person name="Cotton P."/>
            <person name="Danchin E.G."/>
            <person name="Da Silva C."/>
            <person name="Gautier A."/>
            <person name="Giraud C."/>
            <person name="Giraud T."/>
            <person name="Gonzalez C."/>
            <person name="Grossetete S."/>
            <person name="Guldener U."/>
            <person name="Henrissat B."/>
            <person name="Howlett B.J."/>
            <person name="Kodira C."/>
            <person name="Kretschmer M."/>
            <person name="Lappartient A."/>
            <person name="Leroch M."/>
            <person name="Levis C."/>
            <person name="Mauceli E."/>
            <person name="Neuveglise C."/>
            <person name="Oeser B."/>
            <person name="Pearson M."/>
            <person name="Poulain J."/>
            <person name="Poussereau N."/>
            <person name="Quesneville H."/>
            <person name="Rascle C."/>
            <person name="Schumacher J."/>
            <person name="Segurens B."/>
            <person name="Sexton A."/>
            <person name="Silva E."/>
            <person name="Sirven C."/>
            <person name="Soanes D.M."/>
            <person name="Talbot N.J."/>
            <person name="Templeton M."/>
            <person name="Yandava C."/>
            <person name="Yarden O."/>
            <person name="Zeng Q."/>
            <person name="Rollins J.A."/>
            <person name="Lebrun M.H."/>
            <person name="Dickman M."/>
        </authorList>
    </citation>
    <scope>NUCLEOTIDE SEQUENCE [LARGE SCALE GENOMIC DNA]</scope>
    <source>
        <strain evidence="5 6">B05.10</strain>
    </source>
</reference>
<feature type="region of interest" description="Disordered" evidence="3">
    <location>
        <begin position="1"/>
        <end position="217"/>
    </location>
</feature>
<evidence type="ECO:0000259" key="4">
    <source>
        <dbReference type="PROSITE" id="PS50196"/>
    </source>
</evidence>
<feature type="compositionally biased region" description="Acidic residues" evidence="3">
    <location>
        <begin position="132"/>
        <end position="141"/>
    </location>
</feature>
<comment type="subcellular location">
    <subcellularLocation>
        <location evidence="1">Nucleus</location>
    </subcellularLocation>
</comment>
<feature type="compositionally biased region" description="Polar residues" evidence="3">
    <location>
        <begin position="79"/>
        <end position="89"/>
    </location>
</feature>
<dbReference type="PROSITE" id="PS50196">
    <property type="entry name" value="RANBD1"/>
    <property type="match status" value="1"/>
</dbReference>
<feature type="region of interest" description="Disordered" evidence="3">
    <location>
        <begin position="257"/>
        <end position="291"/>
    </location>
</feature>
<sequence>MATSSNAGADPASASFEIRDHSKSDNHKSDIIEENHNSPAPTSTDGGNGDSQKDDAATMAASEELKHTSISDKLPLPTETPSQMPQTEAQTEDKDMSGTDKDTTPEAEPIDAQDEEMRDRVSSPKKKRGRDQDDDTNQAEDESGRNNGVASEGSLNGSRTMRSGPEKKRPRDTSQEPSRISDKVLAKERSQNEASKIAETSTSSTENPIKSTFGSTSGDKFASSGFGALASASTSPFGTIGASKPSVFGSGAKSPLPGFGSFASAKPPSSTPASSISSSSAEKSTSGFGSAFGSGATSGFGGLASGSVFGSGLKNGFAGGSGPKLSSFAAPGKDNAGLGSKPAKPFGAPASDAEDSDDDDDEDDSDDGAEGDEEEGGEKAIVEEKKKTKKVHIDDGEADEATILQIRAKLFAMGSKELGWKERGVGTVKINAPKSCVDFDESGHAIPGSFDSSMLEGKSVRLVMRQENTHRVILNTVVLKAMEFKPKPSTTSAQVLFTAFEGETEAKPVNMILKMNENNYKLFTNEIENIQHEL</sequence>
<dbReference type="Gene3D" id="2.30.29.30">
    <property type="entry name" value="Pleckstrin-homology domain (PH domain)/Phosphotyrosine-binding domain (PTB)"/>
    <property type="match status" value="1"/>
</dbReference>
<dbReference type="PANTHER" id="PTHR23138:SF142">
    <property type="entry name" value="RAN-BINDING PROTEIN 3B-RELATED"/>
    <property type="match status" value="1"/>
</dbReference>
<dbReference type="InterPro" id="IPR045255">
    <property type="entry name" value="RanBP1-like"/>
</dbReference>
<feature type="compositionally biased region" description="Polar residues" evidence="3">
    <location>
        <begin position="145"/>
        <end position="161"/>
    </location>
</feature>
<reference evidence="5 6" key="2">
    <citation type="journal article" date="2012" name="Eukaryot. Cell">
        <title>Genome update of Botrytis cinerea strains B05.10 and T4.</title>
        <authorList>
            <person name="Staats M."/>
            <person name="van Kan J.A."/>
        </authorList>
    </citation>
    <scope>NUCLEOTIDE SEQUENCE [LARGE SCALE GENOMIC DNA]</scope>
    <source>
        <strain evidence="5 6">B05.10</strain>
    </source>
</reference>
<dbReference type="GeneID" id="5435502"/>
<evidence type="ECO:0000313" key="5">
    <source>
        <dbReference type="EMBL" id="ATZ48632.1"/>
    </source>
</evidence>
<reference evidence="5 6" key="3">
    <citation type="journal article" date="2017" name="Mol. Plant Pathol.">
        <title>A gapless genome sequence of the fungus Botrytis cinerea.</title>
        <authorList>
            <person name="Van Kan J.A."/>
            <person name="Stassen J.H."/>
            <person name="Mosbach A."/>
            <person name="Van Der Lee T.A."/>
            <person name="Faino L."/>
            <person name="Farmer A.D."/>
            <person name="Papasotiriou D.G."/>
            <person name="Zhou S."/>
            <person name="Seidl M.F."/>
            <person name="Cottam E."/>
            <person name="Edel D."/>
            <person name="Hahn M."/>
            <person name="Schwartz D.C."/>
            <person name="Dietrich R.A."/>
            <person name="Widdison S."/>
            <person name="Scalliet G."/>
        </authorList>
    </citation>
    <scope>NUCLEOTIDE SEQUENCE [LARGE SCALE GENOMIC DNA]</scope>
    <source>
        <strain evidence="5 6">B05.10</strain>
    </source>
</reference>
<dbReference type="KEGG" id="bfu:BCIN_03g08220"/>
<feature type="compositionally biased region" description="Polar residues" evidence="3">
    <location>
        <begin position="192"/>
        <end position="217"/>
    </location>
</feature>
<dbReference type="GO" id="GO:0005634">
    <property type="term" value="C:nucleus"/>
    <property type="evidence" value="ECO:0007669"/>
    <property type="project" value="UniProtKB-SubCell"/>
</dbReference>
<dbReference type="Pfam" id="PF00638">
    <property type="entry name" value="Ran_BP1"/>
    <property type="match status" value="2"/>
</dbReference>
<evidence type="ECO:0000256" key="2">
    <source>
        <dbReference type="ARBA" id="ARBA00023242"/>
    </source>
</evidence>
<name>A0A384JDS5_BOTFB</name>
<feature type="region of interest" description="Disordered" evidence="3">
    <location>
        <begin position="320"/>
        <end position="390"/>
    </location>
</feature>
<organism evidence="5 6">
    <name type="scientific">Botryotinia fuckeliana (strain B05.10)</name>
    <name type="common">Noble rot fungus</name>
    <name type="synonym">Botrytis cinerea</name>
    <dbReference type="NCBI Taxonomy" id="332648"/>
    <lineage>
        <taxon>Eukaryota</taxon>
        <taxon>Fungi</taxon>
        <taxon>Dikarya</taxon>
        <taxon>Ascomycota</taxon>
        <taxon>Pezizomycotina</taxon>
        <taxon>Leotiomycetes</taxon>
        <taxon>Helotiales</taxon>
        <taxon>Sclerotiniaceae</taxon>
        <taxon>Botrytis</taxon>
    </lineage>
</organism>
<dbReference type="VEuPathDB" id="FungiDB:Bcin03g08220"/>
<feature type="compositionally biased region" description="Acidic residues" evidence="3">
    <location>
        <begin position="352"/>
        <end position="376"/>
    </location>
</feature>
<feature type="compositionally biased region" description="Basic and acidic residues" evidence="3">
    <location>
        <begin position="17"/>
        <end position="36"/>
    </location>
</feature>
<dbReference type="OMA" id="LFKGMRC"/>
<dbReference type="RefSeq" id="XP_001554940.1">
    <property type="nucleotide sequence ID" value="XM_001554890.2"/>
</dbReference>
<accession>A0A384JDS5</accession>
<evidence type="ECO:0000256" key="3">
    <source>
        <dbReference type="SAM" id="MobiDB-lite"/>
    </source>
</evidence>
<dbReference type="OrthoDB" id="185618at2759"/>
<keyword evidence="6" id="KW-1185">Reference proteome</keyword>
<dbReference type="PANTHER" id="PTHR23138">
    <property type="entry name" value="RAN BINDING PROTEIN"/>
    <property type="match status" value="1"/>
</dbReference>
<feature type="compositionally biased region" description="Low complexity" evidence="3">
    <location>
        <begin position="261"/>
        <end position="289"/>
    </location>
</feature>
<dbReference type="InterPro" id="IPR011993">
    <property type="entry name" value="PH-like_dom_sf"/>
</dbReference>
<dbReference type="EMBL" id="CP009807">
    <property type="protein sequence ID" value="ATZ48632.1"/>
    <property type="molecule type" value="Genomic_DNA"/>
</dbReference>
<feature type="domain" description="RanBD1" evidence="4">
    <location>
        <begin position="379"/>
        <end position="519"/>
    </location>
</feature>
<feature type="compositionally biased region" description="Basic and acidic residues" evidence="3">
    <location>
        <begin position="377"/>
        <end position="390"/>
    </location>
</feature>
<dbReference type="SUPFAM" id="SSF50729">
    <property type="entry name" value="PH domain-like"/>
    <property type="match status" value="1"/>
</dbReference>
<feature type="compositionally biased region" description="Basic and acidic residues" evidence="3">
    <location>
        <begin position="164"/>
        <end position="191"/>
    </location>
</feature>
<protein>
    <submittedName>
        <fullName evidence="5">Bcyrb2</fullName>
    </submittedName>
</protein>
<keyword evidence="2" id="KW-0539">Nucleus</keyword>
<evidence type="ECO:0000256" key="1">
    <source>
        <dbReference type="ARBA" id="ARBA00004123"/>
    </source>
</evidence>
<dbReference type="AlphaFoldDB" id="A0A384JDS5"/>
<dbReference type="InterPro" id="IPR000156">
    <property type="entry name" value="Ran_bind_dom"/>
</dbReference>
<feature type="compositionally biased region" description="Basic and acidic residues" evidence="3">
    <location>
        <begin position="91"/>
        <end position="104"/>
    </location>
</feature>
<evidence type="ECO:0000313" key="6">
    <source>
        <dbReference type="Proteomes" id="UP000001798"/>
    </source>
</evidence>
<proteinExistence type="predicted"/>
<dbReference type="Proteomes" id="UP000001798">
    <property type="component" value="Chromosome 3"/>
</dbReference>